<dbReference type="Proteomes" id="UP001428290">
    <property type="component" value="Unassembled WGS sequence"/>
</dbReference>
<accession>A0ABP9WZW9</accession>
<evidence type="ECO:0000259" key="1">
    <source>
        <dbReference type="Pfam" id="PF05193"/>
    </source>
</evidence>
<name>A0ABP9WZW9_9CHLR</name>
<dbReference type="InterPro" id="IPR007863">
    <property type="entry name" value="Peptidase_M16_C"/>
</dbReference>
<gene>
    <name evidence="2" type="ORF">Hgul01_01900</name>
</gene>
<proteinExistence type="predicted"/>
<comment type="caution">
    <text evidence="2">The sequence shown here is derived from an EMBL/GenBank/DDBJ whole genome shotgun (WGS) entry which is preliminary data.</text>
</comment>
<dbReference type="RefSeq" id="WP_345721710.1">
    <property type="nucleotide sequence ID" value="NZ_BAABRU010000006.1"/>
</dbReference>
<dbReference type="Pfam" id="PF05193">
    <property type="entry name" value="Peptidase_M16_C"/>
    <property type="match status" value="1"/>
</dbReference>
<evidence type="ECO:0000313" key="2">
    <source>
        <dbReference type="EMBL" id="GAA5528103.1"/>
    </source>
</evidence>
<dbReference type="SUPFAM" id="SSF63411">
    <property type="entry name" value="LuxS/MPP-like metallohydrolase"/>
    <property type="match status" value="1"/>
</dbReference>
<organism evidence="2 3">
    <name type="scientific">Herpetosiphon gulosus</name>
    <dbReference type="NCBI Taxonomy" id="1973496"/>
    <lineage>
        <taxon>Bacteria</taxon>
        <taxon>Bacillati</taxon>
        <taxon>Chloroflexota</taxon>
        <taxon>Chloroflexia</taxon>
        <taxon>Herpetosiphonales</taxon>
        <taxon>Herpetosiphonaceae</taxon>
        <taxon>Herpetosiphon</taxon>
    </lineage>
</organism>
<sequence>MSEVVQLQVATGVYLRVIQAPTVWTTTMWLVWQSPLAPFANYMLGQLLQQRAQQPQQIQTWLNQTGFCPEWLASQRETITTLTWYWVSQATTPSELAAALQRIQPMLTELFEQPLFDQADSADLRMQQARRIVEQQYLQQRTNPQLASLTRCLEALQPDDSNIASQGLEHPGEAEAAWRMISQQAPLIVYLVVADAAQAIGEMVAAWLQPWIGQRQPLRYYDPAPAISRERLLIHEYQPHIPSQMSMAWSGGATLAAPNYAMFQASLGLLGAFPRSRWLQVLRQQHQLTYAIKVHANRLNGMVAMQSLLVDQAQPLAQQLIEQTLAELQTGRFGLDEQAYAQAMLDREQCLLWENPRRLLDHCVMLDLLGQPIAPRQALTFSPDPHALGQALQQLQPAALVNIRGVQ</sequence>
<protein>
    <recommendedName>
        <fullName evidence="1">Peptidase M16 C-terminal domain-containing protein</fullName>
    </recommendedName>
</protein>
<reference evidence="2 3" key="1">
    <citation type="submission" date="2024-02" db="EMBL/GenBank/DDBJ databases">
        <title>Herpetosiphon gulosus NBRC 112829.</title>
        <authorList>
            <person name="Ichikawa N."/>
            <person name="Katano-Makiyama Y."/>
            <person name="Hidaka K."/>
        </authorList>
    </citation>
    <scope>NUCLEOTIDE SEQUENCE [LARGE SCALE GENOMIC DNA]</scope>
    <source>
        <strain evidence="2 3">NBRC 112829</strain>
    </source>
</reference>
<feature type="domain" description="Peptidase M16 C-terminal" evidence="1">
    <location>
        <begin position="241"/>
        <end position="341"/>
    </location>
</feature>
<dbReference type="InterPro" id="IPR011249">
    <property type="entry name" value="Metalloenz_LuxS/M16"/>
</dbReference>
<dbReference type="EMBL" id="BAABRU010000006">
    <property type="protein sequence ID" value="GAA5528103.1"/>
    <property type="molecule type" value="Genomic_DNA"/>
</dbReference>
<keyword evidence="3" id="KW-1185">Reference proteome</keyword>
<dbReference type="Gene3D" id="3.30.830.10">
    <property type="entry name" value="Metalloenzyme, LuxS/M16 peptidase-like"/>
    <property type="match status" value="1"/>
</dbReference>
<evidence type="ECO:0000313" key="3">
    <source>
        <dbReference type="Proteomes" id="UP001428290"/>
    </source>
</evidence>